<dbReference type="PANTHER" id="PTHR30605">
    <property type="entry name" value="ANHYDRO-N-ACETYLMURAMIC ACID KINASE"/>
    <property type="match status" value="1"/>
</dbReference>
<proteinExistence type="inferred from homology"/>
<organism evidence="2 3">
    <name type="scientific">Onishia taeanensis</name>
    <dbReference type="NCBI Taxonomy" id="284577"/>
    <lineage>
        <taxon>Bacteria</taxon>
        <taxon>Pseudomonadati</taxon>
        <taxon>Pseudomonadota</taxon>
        <taxon>Gammaproteobacteria</taxon>
        <taxon>Oceanospirillales</taxon>
        <taxon>Halomonadaceae</taxon>
        <taxon>Onishia</taxon>
    </lineage>
</organism>
<dbReference type="GO" id="GO:0009254">
    <property type="term" value="P:peptidoglycan turnover"/>
    <property type="evidence" value="ECO:0007669"/>
    <property type="project" value="UniProtKB-UniRule"/>
</dbReference>
<dbReference type="Pfam" id="PF03702">
    <property type="entry name" value="AnmK"/>
    <property type="match status" value="1"/>
</dbReference>
<dbReference type="Gene3D" id="3.30.420.40">
    <property type="match status" value="2"/>
</dbReference>
<dbReference type="HAMAP" id="MF_01270">
    <property type="entry name" value="AnhMurNAc_kinase"/>
    <property type="match status" value="1"/>
</dbReference>
<dbReference type="GO" id="GO:0016301">
    <property type="term" value="F:kinase activity"/>
    <property type="evidence" value="ECO:0007669"/>
    <property type="project" value="UniProtKB-KW"/>
</dbReference>
<dbReference type="PANTHER" id="PTHR30605:SF0">
    <property type="entry name" value="ANHYDRO-N-ACETYLMURAMIC ACID KINASE"/>
    <property type="match status" value="1"/>
</dbReference>
<comment type="pathway">
    <text evidence="1">Cell wall biogenesis; peptidoglycan recycling.</text>
</comment>
<name>A0A328XK53_9GAMM</name>
<dbReference type="RefSeq" id="WP_112055885.1">
    <property type="nucleotide sequence ID" value="NZ_QLSX01000011.1"/>
</dbReference>
<evidence type="ECO:0000256" key="1">
    <source>
        <dbReference type="HAMAP-Rule" id="MF_01270"/>
    </source>
</evidence>
<comment type="function">
    <text evidence="1">Catalyzes the specific phosphorylation of 1,6-anhydro-N-acetylmuramic acid (anhMurNAc) with the simultaneous cleavage of the 1,6-anhydro ring, generating MurNAc-6-P. Is required for the utilization of anhMurNAc either imported from the medium or derived from its own cell wall murein, and thus plays a role in cell wall recycling.</text>
</comment>
<dbReference type="Proteomes" id="UP000249700">
    <property type="component" value="Unassembled WGS sequence"/>
</dbReference>
<dbReference type="InterPro" id="IPR043129">
    <property type="entry name" value="ATPase_NBD"/>
</dbReference>
<dbReference type="CDD" id="cd24050">
    <property type="entry name" value="ASKHA_NBD_ANMK"/>
    <property type="match status" value="1"/>
</dbReference>
<dbReference type="GO" id="GO:0097175">
    <property type="term" value="P:1,6-anhydro-N-acetyl-beta-muramic acid catabolic process"/>
    <property type="evidence" value="ECO:0007669"/>
    <property type="project" value="UniProtKB-UniRule"/>
</dbReference>
<dbReference type="EMBL" id="QLSX01000011">
    <property type="protein sequence ID" value="RAR58520.1"/>
    <property type="molecule type" value="Genomic_DNA"/>
</dbReference>
<keyword evidence="1" id="KW-0067">ATP-binding</keyword>
<dbReference type="EC" id="2.7.1.170" evidence="1"/>
<keyword evidence="1" id="KW-0119">Carbohydrate metabolism</keyword>
<sequence length="385" mass="40478">MPLLIGLMSGTSLDGIDAALIACGEPGPDGTQEAPRLLATHEVAMPPSLRATLLELCHADAVRFADLARAEDAFCRLQARAVSELLVASNTPASAVAAIGSHGQTIEHAPLGHHDKDASAPYTLQLDNPSLLAELTGCPVVADFRRRDLAAGGQAAPLAPAFHAALFRHPRDWQLVLNLGGFANLTLLPPATCTAEVIGFDTGPANVLLDAWHQRHRGTPVDMNGAWAAGGRIIEPLLTRLLADPFFSAPPPKSTGREAFHLPWLEAQLTGNESPQDVQATLAELTAASVSSGIAQAMAHYQAPPPSRLLPCGGGARNADLLERLARRLPQTEIGIIDQDGWSADWLEAGAFAWLAWRRLAGLPGNLPAVTGAAGPRVLGGIYSH</sequence>
<comment type="caution">
    <text evidence="2">The sequence shown here is derived from an EMBL/GenBank/DDBJ whole genome shotgun (WGS) entry which is preliminary data.</text>
</comment>
<dbReference type="UniPathway" id="UPA00343"/>
<evidence type="ECO:0000313" key="2">
    <source>
        <dbReference type="EMBL" id="RAR58520.1"/>
    </source>
</evidence>
<keyword evidence="1" id="KW-0808">Transferase</keyword>
<dbReference type="GO" id="GO:0006040">
    <property type="term" value="P:amino sugar metabolic process"/>
    <property type="evidence" value="ECO:0007669"/>
    <property type="project" value="InterPro"/>
</dbReference>
<reference evidence="2 3" key="1">
    <citation type="submission" date="2018-06" db="EMBL/GenBank/DDBJ databases">
        <title>Comparative analysis of microorganisms from saline springs in Andes Mountain Range, Colombia.</title>
        <authorList>
            <person name="Rubin E."/>
        </authorList>
    </citation>
    <scope>NUCLEOTIDE SEQUENCE [LARGE SCALE GENOMIC DNA]</scope>
    <source>
        <strain evidence="2 3">USBA-857</strain>
    </source>
</reference>
<dbReference type="GO" id="GO:0005524">
    <property type="term" value="F:ATP binding"/>
    <property type="evidence" value="ECO:0007669"/>
    <property type="project" value="UniProtKB-UniRule"/>
</dbReference>
<comment type="pathway">
    <text evidence="1">Amino-sugar metabolism; 1,6-anhydro-N-acetylmuramate degradation.</text>
</comment>
<gene>
    <name evidence="1" type="primary">anmK</name>
    <name evidence="2" type="ORF">BCL93_1112</name>
</gene>
<dbReference type="SUPFAM" id="SSF53067">
    <property type="entry name" value="Actin-like ATPase domain"/>
    <property type="match status" value="1"/>
</dbReference>
<dbReference type="GO" id="GO:0016773">
    <property type="term" value="F:phosphotransferase activity, alcohol group as acceptor"/>
    <property type="evidence" value="ECO:0007669"/>
    <property type="project" value="UniProtKB-UniRule"/>
</dbReference>
<keyword evidence="1" id="KW-0547">Nucleotide-binding</keyword>
<feature type="binding site" evidence="1">
    <location>
        <begin position="10"/>
        <end position="17"/>
    </location>
    <ligand>
        <name>ATP</name>
        <dbReference type="ChEBI" id="CHEBI:30616"/>
    </ligand>
</feature>
<evidence type="ECO:0000313" key="3">
    <source>
        <dbReference type="Proteomes" id="UP000249700"/>
    </source>
</evidence>
<protein>
    <recommendedName>
        <fullName evidence="1">Anhydro-N-acetylmuramic acid kinase</fullName>
        <ecNumber evidence="1">2.7.1.170</ecNumber>
    </recommendedName>
    <alternativeName>
        <fullName evidence="1">AnhMurNAc kinase</fullName>
    </alternativeName>
</protein>
<dbReference type="UniPathway" id="UPA00544"/>
<comment type="similarity">
    <text evidence="1">Belongs to the anhydro-N-acetylmuramic acid kinase family.</text>
</comment>
<accession>A0A328XK53</accession>
<dbReference type="InterPro" id="IPR005338">
    <property type="entry name" value="Anhydro_N_Ac-Mur_kinase"/>
</dbReference>
<dbReference type="AlphaFoldDB" id="A0A328XK53"/>
<dbReference type="NCBIfam" id="NF007139">
    <property type="entry name" value="PRK09585.1-3"/>
    <property type="match status" value="1"/>
</dbReference>
<dbReference type="OrthoDB" id="9763949at2"/>
<keyword evidence="1 2" id="KW-0418">Kinase</keyword>
<comment type="catalytic activity">
    <reaction evidence="1">
        <text>1,6-anhydro-N-acetyl-beta-muramate + ATP + H2O = N-acetyl-D-muramate 6-phosphate + ADP + H(+)</text>
        <dbReference type="Rhea" id="RHEA:24952"/>
        <dbReference type="ChEBI" id="CHEBI:15377"/>
        <dbReference type="ChEBI" id="CHEBI:15378"/>
        <dbReference type="ChEBI" id="CHEBI:30616"/>
        <dbReference type="ChEBI" id="CHEBI:58690"/>
        <dbReference type="ChEBI" id="CHEBI:58722"/>
        <dbReference type="ChEBI" id="CHEBI:456216"/>
        <dbReference type="EC" id="2.7.1.170"/>
    </reaction>
</comment>